<dbReference type="PROSITE" id="PS01153">
    <property type="entry name" value="NOL1_NOP2_SUN"/>
    <property type="match status" value="1"/>
</dbReference>
<dbReference type="Pfam" id="PF01029">
    <property type="entry name" value="NusB"/>
    <property type="match status" value="1"/>
</dbReference>
<dbReference type="PRINTS" id="PR02008">
    <property type="entry name" value="RCMTFAMILY"/>
</dbReference>
<organism evidence="9 10">
    <name type="scientific">Phreatobacter aquaticus</name>
    <dbReference type="NCBI Taxonomy" id="2570229"/>
    <lineage>
        <taxon>Bacteria</taxon>
        <taxon>Pseudomonadati</taxon>
        <taxon>Pseudomonadota</taxon>
        <taxon>Alphaproteobacteria</taxon>
        <taxon>Hyphomicrobiales</taxon>
        <taxon>Phreatobacteraceae</taxon>
        <taxon>Phreatobacter</taxon>
    </lineage>
</organism>
<feature type="active site" description="Nucleophile" evidence="6">
    <location>
        <position position="371"/>
    </location>
</feature>
<keyword evidence="5 6" id="KW-0694">RNA-binding</keyword>
<dbReference type="GO" id="GO:0003723">
    <property type="term" value="F:RNA binding"/>
    <property type="evidence" value="ECO:0007669"/>
    <property type="project" value="UniProtKB-UniRule"/>
</dbReference>
<dbReference type="InterPro" id="IPR035926">
    <property type="entry name" value="NusB-like_sf"/>
</dbReference>
<dbReference type="Pfam" id="PF01189">
    <property type="entry name" value="Methyltr_RsmB-F"/>
    <property type="match status" value="1"/>
</dbReference>
<dbReference type="OrthoDB" id="9810297at2"/>
<accession>A0A4D7QH70</accession>
<evidence type="ECO:0000313" key="9">
    <source>
        <dbReference type="EMBL" id="QCK85033.1"/>
    </source>
</evidence>
<dbReference type="PANTHER" id="PTHR22807:SF61">
    <property type="entry name" value="NOL1_NOP2_SUN FAMILY PROTEIN _ ANTITERMINATION NUSB DOMAIN-CONTAINING PROTEIN"/>
    <property type="match status" value="1"/>
</dbReference>
<evidence type="ECO:0000256" key="4">
    <source>
        <dbReference type="ARBA" id="ARBA00022691"/>
    </source>
</evidence>
<dbReference type="InterPro" id="IPR001678">
    <property type="entry name" value="MeTrfase_RsmB-F_NOP2_dom"/>
</dbReference>
<name>A0A4D7QH70_9HYPH</name>
<dbReference type="PANTHER" id="PTHR22807">
    <property type="entry name" value="NOP2 YEAST -RELATED NOL1/NOP2/FMU SUN DOMAIN-CONTAINING"/>
    <property type="match status" value="1"/>
</dbReference>
<feature type="compositionally biased region" description="Basic residues" evidence="7">
    <location>
        <begin position="1"/>
        <end position="12"/>
    </location>
</feature>
<dbReference type="CDD" id="cd02440">
    <property type="entry name" value="AdoMet_MTases"/>
    <property type="match status" value="1"/>
</dbReference>
<evidence type="ECO:0000259" key="8">
    <source>
        <dbReference type="PROSITE" id="PS51686"/>
    </source>
</evidence>
<gene>
    <name evidence="9" type="ORF">E8L99_04195</name>
</gene>
<proteinExistence type="inferred from homology"/>
<dbReference type="GO" id="GO:0001510">
    <property type="term" value="P:RNA methylation"/>
    <property type="evidence" value="ECO:0007669"/>
    <property type="project" value="InterPro"/>
</dbReference>
<evidence type="ECO:0000256" key="2">
    <source>
        <dbReference type="ARBA" id="ARBA00022603"/>
    </source>
</evidence>
<keyword evidence="3 6" id="KW-0808">Transferase</keyword>
<feature type="domain" description="SAM-dependent MTase RsmB/NOP-type" evidence="8">
    <location>
        <begin position="166"/>
        <end position="443"/>
    </location>
</feature>
<evidence type="ECO:0000256" key="1">
    <source>
        <dbReference type="ARBA" id="ARBA00007494"/>
    </source>
</evidence>
<dbReference type="EMBL" id="CP039865">
    <property type="protein sequence ID" value="QCK85033.1"/>
    <property type="molecule type" value="Genomic_DNA"/>
</dbReference>
<comment type="similarity">
    <text evidence="1 6">Belongs to the class I-like SAM-binding methyltransferase superfamily. RsmB/NOP family.</text>
</comment>
<dbReference type="InterPro" id="IPR049560">
    <property type="entry name" value="MeTrfase_RsmB-F_NOP2_cat"/>
</dbReference>
<keyword evidence="10" id="KW-1185">Reference proteome</keyword>
<evidence type="ECO:0000256" key="6">
    <source>
        <dbReference type="PROSITE-ProRule" id="PRU01023"/>
    </source>
</evidence>
<evidence type="ECO:0000256" key="3">
    <source>
        <dbReference type="ARBA" id="ARBA00022679"/>
    </source>
</evidence>
<sequence length="444" mass="47304">MVKRFHDHKPKPKPPPPAGLPARRRACELIEAVTLRRRPLDEALDEPTDLDQADRALARKIAATALRRLGTIEKVLAERLAKGLPDGLPRLKTAMVVGVCQILFLDVPDYAAVDLAVRMVEADKKAKGFAGLTNAVLRGIGRDKAEILEGLDPLDDLPPWMRERWIAAYGIDTTRAIAAIQAVEPPLDLTVKADAAGWADKLGGSVTPTGSVRLSAPGAITELAGFAEGEWWVQDAAAAIPARLLGNVAGLTVADLCAAPGGKTAQLAAGGAKVTAVDRSARRLERLTANMERLHLDVTVLAADALELPGIFDAILLDAPCSATGTVRGHPDVMHLKSMTDVEGLGRQQARLLDRLSSLLKPGGRAVYCTCSLEPEEGERQIEALLARDPLMVLDPIRADEIAGIADVITPAGMVRTLPSHWPASDPAIAGLDGFFAARLIRRP</sequence>
<dbReference type="SUPFAM" id="SSF53335">
    <property type="entry name" value="S-adenosyl-L-methionine-dependent methyltransferases"/>
    <property type="match status" value="1"/>
</dbReference>
<dbReference type="InterPro" id="IPR029063">
    <property type="entry name" value="SAM-dependent_MTases_sf"/>
</dbReference>
<keyword evidence="2 6" id="KW-0489">Methyltransferase</keyword>
<dbReference type="SUPFAM" id="SSF48013">
    <property type="entry name" value="NusB-like"/>
    <property type="match status" value="1"/>
</dbReference>
<dbReference type="KEGG" id="paqt:E8L99_04195"/>
<protein>
    <submittedName>
        <fullName evidence="9">Methyltransferase domain-containing protein</fullName>
    </submittedName>
</protein>
<feature type="binding site" evidence="6">
    <location>
        <position position="278"/>
    </location>
    <ligand>
        <name>S-adenosyl-L-methionine</name>
        <dbReference type="ChEBI" id="CHEBI:59789"/>
    </ligand>
</feature>
<evidence type="ECO:0000256" key="7">
    <source>
        <dbReference type="SAM" id="MobiDB-lite"/>
    </source>
</evidence>
<dbReference type="GO" id="GO:0008173">
    <property type="term" value="F:RNA methyltransferase activity"/>
    <property type="evidence" value="ECO:0007669"/>
    <property type="project" value="InterPro"/>
</dbReference>
<evidence type="ECO:0000256" key="5">
    <source>
        <dbReference type="ARBA" id="ARBA00022884"/>
    </source>
</evidence>
<feature type="region of interest" description="Disordered" evidence="7">
    <location>
        <begin position="1"/>
        <end position="22"/>
    </location>
</feature>
<evidence type="ECO:0000313" key="10">
    <source>
        <dbReference type="Proteomes" id="UP000298588"/>
    </source>
</evidence>
<dbReference type="InterPro" id="IPR006027">
    <property type="entry name" value="NusB_RsmB_TIM44"/>
</dbReference>
<feature type="binding site" evidence="6">
    <location>
        <position position="318"/>
    </location>
    <ligand>
        <name>S-adenosyl-L-methionine</name>
        <dbReference type="ChEBI" id="CHEBI:59789"/>
    </ligand>
</feature>
<dbReference type="Proteomes" id="UP000298588">
    <property type="component" value="Chromosome"/>
</dbReference>
<dbReference type="GO" id="GO:0006355">
    <property type="term" value="P:regulation of DNA-templated transcription"/>
    <property type="evidence" value="ECO:0007669"/>
    <property type="project" value="InterPro"/>
</dbReference>
<dbReference type="Gene3D" id="1.10.940.10">
    <property type="entry name" value="NusB-like"/>
    <property type="match status" value="1"/>
</dbReference>
<dbReference type="PROSITE" id="PS51686">
    <property type="entry name" value="SAM_MT_RSMB_NOP"/>
    <property type="match status" value="1"/>
</dbReference>
<dbReference type="AlphaFoldDB" id="A0A4D7QH70"/>
<reference evidence="9 10" key="1">
    <citation type="submission" date="2019-04" db="EMBL/GenBank/DDBJ databases">
        <title>Phreatobacter aquaticus sp. nov.</title>
        <authorList>
            <person name="Choi A."/>
            <person name="Baek K."/>
        </authorList>
    </citation>
    <scope>NUCLEOTIDE SEQUENCE [LARGE SCALE GENOMIC DNA]</scope>
    <source>
        <strain evidence="9 10">NMCR1094</strain>
    </source>
</reference>
<dbReference type="RefSeq" id="WP_137098367.1">
    <property type="nucleotide sequence ID" value="NZ_CP039865.1"/>
</dbReference>
<dbReference type="Gene3D" id="3.40.50.150">
    <property type="entry name" value="Vaccinia Virus protein VP39"/>
    <property type="match status" value="1"/>
</dbReference>
<feature type="binding site" evidence="6">
    <location>
        <begin position="257"/>
        <end position="263"/>
    </location>
    <ligand>
        <name>S-adenosyl-L-methionine</name>
        <dbReference type="ChEBI" id="CHEBI:59789"/>
    </ligand>
</feature>
<keyword evidence="4 6" id="KW-0949">S-adenosyl-L-methionine</keyword>
<dbReference type="InterPro" id="IPR023267">
    <property type="entry name" value="RCMT"/>
</dbReference>
<comment type="caution">
    <text evidence="6">Lacks conserved residue(s) required for the propagation of feature annotation.</text>
</comment>
<dbReference type="InterPro" id="IPR018314">
    <property type="entry name" value="RsmB/NOL1/NOP2-like_CS"/>
</dbReference>